<dbReference type="GO" id="GO:0016787">
    <property type="term" value="F:hydrolase activity"/>
    <property type="evidence" value="ECO:0007669"/>
    <property type="project" value="UniProtKB-KW"/>
</dbReference>
<feature type="compositionally biased region" description="Basic residues" evidence="1">
    <location>
        <begin position="1"/>
        <end position="14"/>
    </location>
</feature>
<evidence type="ECO:0000313" key="2">
    <source>
        <dbReference type="EMBL" id="USW50579.1"/>
    </source>
</evidence>
<sequence length="279" mass="31335">MPKGRRARGKKPHRPANSPRHEDSAAASAAPHEDQAMGLPPRYWGIFWVDFSSVESANAGEPIRQVVYQLKIEKRPWLLVMDNCDKLEINYATYLPRNDTGAIIITTRLQAETGSRYAASFTTEIHGLVEQSAIQLLTGDLKVAKDMTSPRYSAAKAITDQLDCHSLTVTVAASFLSKSIYTIEEYTAKLEKTSTQKELWFERLTENEPRHRTVFTTFEVSINELAIKDCIVDQCALELLSVLAFLDRSAVTEGLFSGAWSWGQKHQNDADEVNLQSER</sequence>
<evidence type="ECO:0000256" key="1">
    <source>
        <dbReference type="SAM" id="MobiDB-lite"/>
    </source>
</evidence>
<keyword evidence="3" id="KW-1185">Reference proteome</keyword>
<accession>A0A9Q9EI04</accession>
<dbReference type="Proteomes" id="UP001056384">
    <property type="component" value="Chromosome 3"/>
</dbReference>
<reference evidence="2" key="1">
    <citation type="submission" date="2022-06" db="EMBL/GenBank/DDBJ databases">
        <title>Complete genome sequences of two strains of the flax pathogen Septoria linicola.</title>
        <authorList>
            <person name="Lapalu N."/>
            <person name="Simon A."/>
            <person name="Demenou B."/>
            <person name="Paumier D."/>
            <person name="Guillot M.-P."/>
            <person name="Gout L."/>
            <person name="Valade R."/>
        </authorList>
    </citation>
    <scope>NUCLEOTIDE SEQUENCE</scope>
    <source>
        <strain evidence="2">SE15195</strain>
    </source>
</reference>
<protein>
    <submittedName>
        <fullName evidence="2">P-loop containing nucleoside triphosphate hydrolase</fullName>
    </submittedName>
</protein>
<dbReference type="InterPro" id="IPR027417">
    <property type="entry name" value="P-loop_NTPase"/>
</dbReference>
<keyword evidence="2" id="KW-0378">Hydrolase</keyword>
<organism evidence="2 3">
    <name type="scientific">Septoria linicola</name>
    <dbReference type="NCBI Taxonomy" id="215465"/>
    <lineage>
        <taxon>Eukaryota</taxon>
        <taxon>Fungi</taxon>
        <taxon>Dikarya</taxon>
        <taxon>Ascomycota</taxon>
        <taxon>Pezizomycotina</taxon>
        <taxon>Dothideomycetes</taxon>
        <taxon>Dothideomycetidae</taxon>
        <taxon>Mycosphaerellales</taxon>
        <taxon>Mycosphaerellaceae</taxon>
        <taxon>Septoria</taxon>
    </lineage>
</organism>
<feature type="region of interest" description="Disordered" evidence="1">
    <location>
        <begin position="1"/>
        <end position="32"/>
    </location>
</feature>
<evidence type="ECO:0000313" key="3">
    <source>
        <dbReference type="Proteomes" id="UP001056384"/>
    </source>
</evidence>
<name>A0A9Q9EI04_9PEZI</name>
<gene>
    <name evidence="2" type="ORF">Slin15195_G038980</name>
</gene>
<dbReference type="AlphaFoldDB" id="A0A9Q9EI04"/>
<dbReference type="SUPFAM" id="SSF52540">
    <property type="entry name" value="P-loop containing nucleoside triphosphate hydrolases"/>
    <property type="match status" value="1"/>
</dbReference>
<proteinExistence type="predicted"/>
<dbReference type="EMBL" id="CP099420">
    <property type="protein sequence ID" value="USW50579.1"/>
    <property type="molecule type" value="Genomic_DNA"/>
</dbReference>